<gene>
    <name evidence="2" type="ORF">SAMN04488123_108127</name>
</gene>
<keyword evidence="1" id="KW-0812">Transmembrane</keyword>
<dbReference type="RefSeq" id="WP_090398748.1">
    <property type="nucleotide sequence ID" value="NZ_FNEN01000008.1"/>
</dbReference>
<feature type="transmembrane region" description="Helical" evidence="1">
    <location>
        <begin position="29"/>
        <end position="49"/>
    </location>
</feature>
<sequence>MIMGFAYTFVGTLFVGFAIIHVQLQGWGIIPYLFLGLAALDYIIAWNTFKKRTNDKQGQQ</sequence>
<feature type="transmembrane region" description="Helical" evidence="1">
    <location>
        <begin position="5"/>
        <end position="23"/>
    </location>
</feature>
<keyword evidence="3" id="KW-1185">Reference proteome</keyword>
<keyword evidence="1" id="KW-1133">Transmembrane helix</keyword>
<evidence type="ECO:0000313" key="3">
    <source>
        <dbReference type="Proteomes" id="UP000198853"/>
    </source>
</evidence>
<organism evidence="2 3">
    <name type="scientific">Natribacillus halophilus</name>
    <dbReference type="NCBI Taxonomy" id="549003"/>
    <lineage>
        <taxon>Bacteria</taxon>
        <taxon>Bacillati</taxon>
        <taxon>Bacillota</taxon>
        <taxon>Bacilli</taxon>
        <taxon>Bacillales</taxon>
        <taxon>Bacillaceae</taxon>
        <taxon>Natribacillus</taxon>
    </lineage>
</organism>
<evidence type="ECO:0000313" key="2">
    <source>
        <dbReference type="EMBL" id="SDI91504.1"/>
    </source>
</evidence>
<dbReference type="OrthoDB" id="2355666at2"/>
<dbReference type="AlphaFoldDB" id="A0A1G8PG45"/>
<proteinExistence type="predicted"/>
<name>A0A1G8PG45_9BACI</name>
<protein>
    <submittedName>
        <fullName evidence="2">Uncharacterized protein</fullName>
    </submittedName>
</protein>
<dbReference type="EMBL" id="FNEN01000008">
    <property type="protein sequence ID" value="SDI91504.1"/>
    <property type="molecule type" value="Genomic_DNA"/>
</dbReference>
<reference evidence="2 3" key="1">
    <citation type="submission" date="2016-10" db="EMBL/GenBank/DDBJ databases">
        <authorList>
            <person name="de Groot N.N."/>
        </authorList>
    </citation>
    <scope>NUCLEOTIDE SEQUENCE [LARGE SCALE GENOMIC DNA]</scope>
    <source>
        <strain evidence="2 3">DSM 21771</strain>
    </source>
</reference>
<evidence type="ECO:0000256" key="1">
    <source>
        <dbReference type="SAM" id="Phobius"/>
    </source>
</evidence>
<keyword evidence="1" id="KW-0472">Membrane</keyword>
<accession>A0A1G8PG45</accession>
<dbReference type="Proteomes" id="UP000198853">
    <property type="component" value="Unassembled WGS sequence"/>
</dbReference>